<accession>A0ACC4BST0</accession>
<gene>
    <name evidence="1" type="ORF">D5086_016001</name>
</gene>
<protein>
    <submittedName>
        <fullName evidence="1">Uncharacterized protein</fullName>
    </submittedName>
</protein>
<dbReference type="EMBL" id="RCHU02000008">
    <property type="protein sequence ID" value="KAL3581669.1"/>
    <property type="molecule type" value="Genomic_DNA"/>
</dbReference>
<organism evidence="1 2">
    <name type="scientific">Populus alba</name>
    <name type="common">White poplar</name>
    <dbReference type="NCBI Taxonomy" id="43335"/>
    <lineage>
        <taxon>Eukaryota</taxon>
        <taxon>Viridiplantae</taxon>
        <taxon>Streptophyta</taxon>
        <taxon>Embryophyta</taxon>
        <taxon>Tracheophyta</taxon>
        <taxon>Spermatophyta</taxon>
        <taxon>Magnoliopsida</taxon>
        <taxon>eudicotyledons</taxon>
        <taxon>Gunneridae</taxon>
        <taxon>Pentapetalae</taxon>
        <taxon>rosids</taxon>
        <taxon>fabids</taxon>
        <taxon>Malpighiales</taxon>
        <taxon>Salicaceae</taxon>
        <taxon>Saliceae</taxon>
        <taxon>Populus</taxon>
    </lineage>
</organism>
<name>A0ACC4BST0_POPAL</name>
<comment type="caution">
    <text evidence="1">The sequence shown here is derived from an EMBL/GenBank/DDBJ whole genome shotgun (WGS) entry which is preliminary data.</text>
</comment>
<evidence type="ECO:0000313" key="2">
    <source>
        <dbReference type="Proteomes" id="UP000309997"/>
    </source>
</evidence>
<sequence length="1904" mass="210447">MAVRVCELTVLGEFKPFGLIAEALDGKPPDTDPDDYDYFLFDPEIARDRNEIDETDTCGSALRDRSDHELFIRGNKIIWSTGARVFKRFTLPSPVIMACWCHLGDLSEALLCILLTDSLTIYNISGEVVSIPLPCTITSIWPLPFGLLLQSASENSPMQNHFSSPSPLFGVCDMSRAKREIVHSPHHNFGVLGTFDHVIKGDSVIMSSHLILKDLLEEPHLMYVEERGKLTIMKDFDERTIWTSNQIPLMASYNKGKMQHSLWVAEIINSNFEAKNASLSGAALDDVLDKNFSFRRIWQGKGAQTAASKVFLATDDDAAPVICFLLQEQKKLLSVKLQSLEINNEIIFDIKPDVSWSVAAVAAAPVSVTHPRVKVGLLPYTDIVVLSPDNSLLLISGKQLLCKYLLPSFFGKGHLSHNLEFSETASVQLDSKILGLTDAVEGRVNLILNSGQMFRCTLRRSPSSSLVNDCITAMAEGLSSGFYNHFLALLWGDSNSDYLSRADSSVDSEWNSFCNIILQMCRKPSATSQKHSDLENLEQHSSWEFLVNSKFHKNYHKLNFISRVSSSELSFDMEKMDSFGSNMEGNRSSEKSFYFELLQESLDCLHALYESLKLDKLRKRDLELVAVLLCNIAKFLGEGNYLDHYIRDFPGLISKIGTCEMPFSQKTPPSLFRWLENCMQHGCSSANTDDLPPLICKDGNSVVSWARKIVSFYSLLCGGKQIGKKLSSGVYCNIAIGSCCTSEELTVLAMVGERFGQQQLDSLPSGVSLPLRHALDKCRESPPTDWSAAAYVLLGREDLALSRSALPCKSGELETQPNVNLISMSTPYMLHLHPVSIPSTVSDTTGLESAKFEDSDSADGSMMDGMEHIFNSSTQLQYGRDQRLNEVRRLLCSTRPVAIQTSVNPSASDQDIQQAQLWHLAQRTTALPLGRGAFTLATISTLLTEAFTVPKLVLAGRLPAQQNATVNLDPNIRNIQELKSWSEFHNAVAAGLRLAPLQGKVSRTWIIYNKPEEPNAIHAGLLLALGLHGYLRVLVISDIYTYFTQEHESTTVGLMLGLAASYRKTMHPAISKSLYFHIPSRHSSSFPDLELPTLVQSAALVSAGLLYEGSVHPPTMQILLGEIGRRSGGDNVLEREGYAVSAGFSLGLVALGRGEDALGFLNSLVDRLFQYIGGKEMHNERPLFLTPSMDEQNHGAGQMMDGTAVNVDVTAPGAIIALALMFLKTESEAVVSRLSIPQTHFDLQYVRPDFIMLRVIARNLIMWSRVHPSNDWIQSQIPNIVKSGVNGLEDHVNDMDEMDAETFVQAYVNIVAGACISLGLRFAGTKDGNAQELLYEYAVYFLNEIKHVCATSGNAFPKGLSRYVDRGTLEICLHLIVLSLSVVMAGSGHLQTFRLLRFLRSRNSADGHANYGTQMAVSLAIGFLFLGGGMRTFSTSNSSIAALLITLYPRLPTVPNDNRCHLQAFRHLYVLATEARLLQTVDVDSGLPVYAPVEVTVRETEHYSETSFCEVTPCILPERAILKSVRVCGPRYWPQVMELVPEDKPWWSVGEKNDPFNSGVIYIKRKVGACSYVDDPIGCQSLLSRAMHKVFGLTNIKVGDPSTSDHSGPGSVTVDQLVSAFSSDPSLIAFAQLCCDPSWNCKSDVEFQEFCLQVLFECISKDRPALLQVYLSLYTTIGSMTDQVTNGTFIIGDSLALSSLKLALTYNEALLSGRLTTPRGSIIQSVFLGSLKKRVEELLHCSEGLKIDFCNYLNFGRWPNDQTEGEKNSVLLSWYLQWFAVPSSSIIKTAMERVKPKLVSASSVPLLRLLLPRTHINAIGEIDKLLVSPQARVHQEVGTGSLTKVEPLCHPAKWLWQRIDIGSSCFREFTCLETEPARGITMASDLPALMVGGSELDSTRNGAR</sequence>
<dbReference type="Proteomes" id="UP000309997">
    <property type="component" value="Unassembled WGS sequence"/>
</dbReference>
<reference evidence="1 2" key="1">
    <citation type="journal article" date="2024" name="Plant Biotechnol. J.">
        <title>Genome and CRISPR/Cas9 system of a widespread forest tree (Populus alba) in the world.</title>
        <authorList>
            <person name="Liu Y.J."/>
            <person name="Jiang P.F."/>
            <person name="Han X.M."/>
            <person name="Li X.Y."/>
            <person name="Wang H.M."/>
            <person name="Wang Y.J."/>
            <person name="Wang X.X."/>
            <person name="Zeng Q.Y."/>
        </authorList>
    </citation>
    <scope>NUCLEOTIDE SEQUENCE [LARGE SCALE GENOMIC DNA]</scope>
    <source>
        <strain evidence="2">cv. PAL-ZL1</strain>
    </source>
</reference>
<evidence type="ECO:0000313" key="1">
    <source>
        <dbReference type="EMBL" id="KAL3581669.1"/>
    </source>
</evidence>
<keyword evidence="2" id="KW-1185">Reference proteome</keyword>
<proteinExistence type="predicted"/>